<name>A0ACC0D8C4_9PEZI</name>
<comment type="caution">
    <text evidence="1">The sequence shown here is derived from an EMBL/GenBank/DDBJ whole genome shotgun (WGS) entry which is preliminary data.</text>
</comment>
<sequence>MTEGLQVAEDAAAARAAEQARIRKERREAKIRAGGASRLDKITGLGGGIKRDLPPSGTSTPPTTTTASSTPSLTAIPTPKPDQHGDPEEVDISQHYYEPRATPRPREQSDASSNISEAQLRQMMLGFDPSAGAGMPPLGRNPFAEGGATPPPMPGMEGMEEDPMMQMLSKMMAGGGMPGMPGGGGSGGGGANPFAGTPLESLLGGLGGLGGGPSPQQQAQQVAANKTANLWRILHAVFALGLGLYVALSTTFTGTLTEREHSAILTPTKDGAVVEIDTLERTRAYFFYVFTSVEALLLTSRYFLDTNREPPKGWMWTGSNFLPQPVKGYVQHALRYAQILGTVRSDALVCVFVLGLCSWWRS</sequence>
<evidence type="ECO:0000313" key="1">
    <source>
        <dbReference type="EMBL" id="KAI6089012.1"/>
    </source>
</evidence>
<dbReference type="Proteomes" id="UP001497680">
    <property type="component" value="Unassembled WGS sequence"/>
</dbReference>
<proteinExistence type="predicted"/>
<dbReference type="EMBL" id="MU394298">
    <property type="protein sequence ID" value="KAI6089012.1"/>
    <property type="molecule type" value="Genomic_DNA"/>
</dbReference>
<keyword evidence="2" id="KW-1185">Reference proteome</keyword>
<evidence type="ECO:0000313" key="2">
    <source>
        <dbReference type="Proteomes" id="UP001497680"/>
    </source>
</evidence>
<accession>A0ACC0D8C4</accession>
<reference evidence="1 2" key="1">
    <citation type="journal article" date="2022" name="New Phytol.">
        <title>Ecological generalism drives hyperdiversity of secondary metabolite gene clusters in xylarialean endophytes.</title>
        <authorList>
            <person name="Franco M.E.E."/>
            <person name="Wisecaver J.H."/>
            <person name="Arnold A.E."/>
            <person name="Ju Y.M."/>
            <person name="Slot J.C."/>
            <person name="Ahrendt S."/>
            <person name="Moore L.P."/>
            <person name="Eastman K.E."/>
            <person name="Scott K."/>
            <person name="Konkel Z."/>
            <person name="Mondo S.J."/>
            <person name="Kuo A."/>
            <person name="Hayes R.D."/>
            <person name="Haridas S."/>
            <person name="Andreopoulos B."/>
            <person name="Riley R."/>
            <person name="LaButti K."/>
            <person name="Pangilinan J."/>
            <person name="Lipzen A."/>
            <person name="Amirebrahimi M."/>
            <person name="Yan J."/>
            <person name="Adam C."/>
            <person name="Keymanesh K."/>
            <person name="Ng V."/>
            <person name="Louie K."/>
            <person name="Northen T."/>
            <person name="Drula E."/>
            <person name="Henrissat B."/>
            <person name="Hsieh H.M."/>
            <person name="Youens-Clark K."/>
            <person name="Lutzoni F."/>
            <person name="Miadlikowska J."/>
            <person name="Eastwood D.C."/>
            <person name="Hamelin R.C."/>
            <person name="Grigoriev I.V."/>
            <person name="U'Ren J.M."/>
        </authorList>
    </citation>
    <scope>NUCLEOTIDE SEQUENCE [LARGE SCALE GENOMIC DNA]</scope>
    <source>
        <strain evidence="1 2">ER1909</strain>
    </source>
</reference>
<protein>
    <submittedName>
        <fullName evidence="1">Uncharacterized protein</fullName>
    </submittedName>
</protein>
<organism evidence="1 2">
    <name type="scientific">Hypoxylon rubiginosum</name>
    <dbReference type="NCBI Taxonomy" id="110542"/>
    <lineage>
        <taxon>Eukaryota</taxon>
        <taxon>Fungi</taxon>
        <taxon>Dikarya</taxon>
        <taxon>Ascomycota</taxon>
        <taxon>Pezizomycotina</taxon>
        <taxon>Sordariomycetes</taxon>
        <taxon>Xylariomycetidae</taxon>
        <taxon>Xylariales</taxon>
        <taxon>Hypoxylaceae</taxon>
        <taxon>Hypoxylon</taxon>
    </lineage>
</organism>
<gene>
    <name evidence="1" type="ORF">F4821DRAFT_232738</name>
</gene>